<dbReference type="InterPro" id="IPR027417">
    <property type="entry name" value="P-loop_NTPase"/>
</dbReference>
<dbReference type="PANTHER" id="PTHR43581:SF4">
    <property type="entry name" value="ATP_GTP PHOSPHATASE"/>
    <property type="match status" value="1"/>
</dbReference>
<name>A0A415SAF6_MEDGN</name>
<reference evidence="4 5" key="1">
    <citation type="submission" date="2018-08" db="EMBL/GenBank/DDBJ databases">
        <title>A genome reference for cultivated species of the human gut microbiota.</title>
        <authorList>
            <person name="Zou Y."/>
            <person name="Xue W."/>
            <person name="Luo G."/>
        </authorList>
    </citation>
    <scope>NUCLEOTIDE SEQUENCE [LARGE SCALE GENOMIC DNA]</scope>
    <source>
        <strain evidence="4 5">AF33-12</strain>
    </source>
</reference>
<dbReference type="SUPFAM" id="SSF52540">
    <property type="entry name" value="P-loop containing nucleoside triphosphate hydrolases"/>
    <property type="match status" value="1"/>
</dbReference>
<dbReference type="PANTHER" id="PTHR43581">
    <property type="entry name" value="ATP/GTP PHOSPHATASE"/>
    <property type="match status" value="1"/>
</dbReference>
<sequence length="631" mass="71722">MYISSVSIENFRAFKEKTVFHFNPGVTVLIGENDCGKSTVIDAIRYVLGTTDQSWQRVDLSDYYQENTDNEIHITVTFANLTAKEKAAFLECLTYTRDEETLIINWSAKYMTNVKPHRTFVSINCGRNADVAAPAAEARELLRVTYLKPLRDAQAQMKSGRGSRLAQILSSIPELNLGEREYKEGIDITSLSLAGIFDLSNQLLAGHKVIKDVNQGISDILNAELMLNNDAVKTQITVSGDGNTDEKKIYSLLEKLDLNIQKDSVSNYGNVGLGTSNLMSMACEMLLNQDDNELSTFMLIEEPEAHIHAQRQLKLIQSMQKKGENQQVILTTHSPLLASVVELNNLLLIQNRKAFSMREGETMLDSSDYKFLERYLDATKANLFFAKGVIIVEGPGEALLLPTLAKLLNRNLTDYGISIVDVKSTGLRRYARIFQRKEGDKINIPVSCITDRDVMPECAPAICIDEKYEDRDNWPKKNRKWKVESEIKDKEKYIQEIEKKANGQNVKTFIPEQWTLEYELAANGLGEEMLQTIATMLAEKIQDKEKNEEKKAELLEKYRKEYNEYQNKEAKASYVYSFFSHKLVSKAEFAQQFSFDLENIFKGKQVEEIVTVLPNYLVKAIEYVTTKIEGI</sequence>
<proteinExistence type="predicted"/>
<dbReference type="Pfam" id="PF20469">
    <property type="entry name" value="OLD-like_TOPRIM"/>
    <property type="match status" value="1"/>
</dbReference>
<evidence type="ECO:0000259" key="3">
    <source>
        <dbReference type="Pfam" id="PF20469"/>
    </source>
</evidence>
<feature type="coiled-coil region" evidence="1">
    <location>
        <begin position="537"/>
        <end position="571"/>
    </location>
</feature>
<feature type="domain" description="Endonuclease GajA/Old nuclease/RecF-like AAA" evidence="2">
    <location>
        <begin position="1"/>
        <end position="109"/>
    </location>
</feature>
<organism evidence="4 5">
    <name type="scientific">Mediterraneibacter gnavus</name>
    <name type="common">Ruminococcus gnavus</name>
    <dbReference type="NCBI Taxonomy" id="33038"/>
    <lineage>
        <taxon>Bacteria</taxon>
        <taxon>Bacillati</taxon>
        <taxon>Bacillota</taxon>
        <taxon>Clostridia</taxon>
        <taxon>Lachnospirales</taxon>
        <taxon>Lachnospiraceae</taxon>
        <taxon>Mediterraneibacter</taxon>
    </lineage>
</organism>
<protein>
    <submittedName>
        <fullName evidence="4">DUF2813 domain-containing protein</fullName>
    </submittedName>
</protein>
<evidence type="ECO:0000313" key="4">
    <source>
        <dbReference type="EMBL" id="RHM77182.1"/>
    </source>
</evidence>
<comment type="caution">
    <text evidence="4">The sequence shown here is derived from an EMBL/GenBank/DDBJ whole genome shotgun (WGS) entry which is preliminary data.</text>
</comment>
<feature type="domain" description="Endonuclease GajA/Old nuclease/RecF-like AAA" evidence="2">
    <location>
        <begin position="217"/>
        <end position="337"/>
    </location>
</feature>
<dbReference type="CDD" id="cd01026">
    <property type="entry name" value="TOPRIM_OLD"/>
    <property type="match status" value="1"/>
</dbReference>
<accession>A0A415SAF6</accession>
<dbReference type="InterPro" id="IPR034139">
    <property type="entry name" value="TOPRIM_OLD"/>
</dbReference>
<evidence type="ECO:0000313" key="5">
    <source>
        <dbReference type="Proteomes" id="UP000285610"/>
    </source>
</evidence>
<dbReference type="Pfam" id="PF13175">
    <property type="entry name" value="AAA_15"/>
    <property type="match status" value="2"/>
</dbReference>
<feature type="domain" description="OLD protein-like TOPRIM" evidence="3">
    <location>
        <begin position="384"/>
        <end position="453"/>
    </location>
</feature>
<gene>
    <name evidence="4" type="ORF">DWZ50_07710</name>
</gene>
<dbReference type="EMBL" id="QRQE01000015">
    <property type="protein sequence ID" value="RHM77182.1"/>
    <property type="molecule type" value="Genomic_DNA"/>
</dbReference>
<evidence type="ECO:0000259" key="2">
    <source>
        <dbReference type="Pfam" id="PF13175"/>
    </source>
</evidence>
<dbReference type="InterPro" id="IPR041685">
    <property type="entry name" value="AAA_GajA/Old/RecF-like"/>
</dbReference>
<dbReference type="Gene3D" id="3.40.50.300">
    <property type="entry name" value="P-loop containing nucleotide triphosphate hydrolases"/>
    <property type="match status" value="1"/>
</dbReference>
<dbReference type="InterPro" id="IPR051396">
    <property type="entry name" value="Bact_Antivir_Def_Nuclease"/>
</dbReference>
<dbReference type="Proteomes" id="UP000285610">
    <property type="component" value="Unassembled WGS sequence"/>
</dbReference>
<dbReference type="AlphaFoldDB" id="A0A415SAF6"/>
<dbReference type="RefSeq" id="WP_118444500.1">
    <property type="nucleotide sequence ID" value="NZ_JBCPGC010000013.1"/>
</dbReference>
<evidence type="ECO:0000256" key="1">
    <source>
        <dbReference type="SAM" id="Coils"/>
    </source>
</evidence>
<keyword evidence="1" id="KW-0175">Coiled coil</keyword>